<dbReference type="EMBL" id="JAKEVY010000002">
    <property type="protein sequence ID" value="MCF1714455.1"/>
    <property type="molecule type" value="Genomic_DNA"/>
</dbReference>
<name>A0ABS9BFT1_9BACT</name>
<dbReference type="Pfam" id="PF06580">
    <property type="entry name" value="His_kinase"/>
    <property type="match status" value="1"/>
</dbReference>
<sequence length="359" mass="42313">MSAKKHTATYRLKDNWIRFIGIPLIAFTSHIIFFNEQHYEEELFGFWQIFLISLAEAVLLWETNRLVLLYFHKRYPEGKDGIKRIIGILIGCMLVTILVRYLNIWFYDKTLFWGYLFPPEGYLYNILIALLYVVIVVGIYEGFYYFREWKRTFEEKEALERASLTIQLESLKAQINPHFLFNNLGSLASLITEDQERAVEFVRQLSSVYRYVLKANENHLVPLHMELDFLEHYFRLLKTRFEDGIELEIHISEQYGKWQLPPLTLQVLLENVIKHNSILPNKPLLVKLYTTKDGKLVMENNRQPKLVLIGSEKIGLSNLRKKYELLHEGTVLVEETSSLFKVTIPLIKKENYALADSGR</sequence>
<keyword evidence="1" id="KW-0812">Transmembrane</keyword>
<protein>
    <submittedName>
        <fullName evidence="3">Histidine kinase</fullName>
    </submittedName>
</protein>
<comment type="caution">
    <text evidence="3">The sequence shown here is derived from an EMBL/GenBank/DDBJ whole genome shotgun (WGS) entry which is preliminary data.</text>
</comment>
<organism evidence="3 4">
    <name type="scientific">Flavihumibacter fluminis</name>
    <dbReference type="NCBI Taxonomy" id="2909236"/>
    <lineage>
        <taxon>Bacteria</taxon>
        <taxon>Pseudomonadati</taxon>
        <taxon>Bacteroidota</taxon>
        <taxon>Chitinophagia</taxon>
        <taxon>Chitinophagales</taxon>
        <taxon>Chitinophagaceae</taxon>
        <taxon>Flavihumibacter</taxon>
    </lineage>
</organism>
<keyword evidence="1" id="KW-1133">Transmembrane helix</keyword>
<evidence type="ECO:0000313" key="3">
    <source>
        <dbReference type="EMBL" id="MCF1714455.1"/>
    </source>
</evidence>
<keyword evidence="1" id="KW-0472">Membrane</keyword>
<dbReference type="PANTHER" id="PTHR34220">
    <property type="entry name" value="SENSOR HISTIDINE KINASE YPDA"/>
    <property type="match status" value="1"/>
</dbReference>
<dbReference type="InterPro" id="IPR010559">
    <property type="entry name" value="Sig_transdc_His_kin_internal"/>
</dbReference>
<proteinExistence type="predicted"/>
<keyword evidence="4" id="KW-1185">Reference proteome</keyword>
<dbReference type="Proteomes" id="UP001200145">
    <property type="component" value="Unassembled WGS sequence"/>
</dbReference>
<evidence type="ECO:0000256" key="1">
    <source>
        <dbReference type="SAM" id="Phobius"/>
    </source>
</evidence>
<feature type="transmembrane region" description="Helical" evidence="1">
    <location>
        <begin position="16"/>
        <end position="34"/>
    </location>
</feature>
<feature type="transmembrane region" description="Helical" evidence="1">
    <location>
        <begin position="85"/>
        <end position="102"/>
    </location>
</feature>
<feature type="domain" description="Signal transduction histidine kinase internal region" evidence="2">
    <location>
        <begin position="167"/>
        <end position="243"/>
    </location>
</feature>
<accession>A0ABS9BFT1</accession>
<reference evidence="3 4" key="1">
    <citation type="submission" date="2022-01" db="EMBL/GenBank/DDBJ databases">
        <title>Flavihumibacter sp. nov., isolated from sediment of a river.</title>
        <authorList>
            <person name="Liu H."/>
        </authorList>
    </citation>
    <scope>NUCLEOTIDE SEQUENCE [LARGE SCALE GENOMIC DNA]</scope>
    <source>
        <strain evidence="3 4">RY-1</strain>
    </source>
</reference>
<dbReference type="PANTHER" id="PTHR34220:SF7">
    <property type="entry name" value="SENSOR HISTIDINE KINASE YPDA"/>
    <property type="match status" value="1"/>
</dbReference>
<dbReference type="GO" id="GO:0016301">
    <property type="term" value="F:kinase activity"/>
    <property type="evidence" value="ECO:0007669"/>
    <property type="project" value="UniProtKB-KW"/>
</dbReference>
<gene>
    <name evidence="3" type="ORF">L0U88_07430</name>
</gene>
<evidence type="ECO:0000259" key="2">
    <source>
        <dbReference type="Pfam" id="PF06580"/>
    </source>
</evidence>
<feature type="transmembrane region" description="Helical" evidence="1">
    <location>
        <begin position="46"/>
        <end position="64"/>
    </location>
</feature>
<dbReference type="InterPro" id="IPR050640">
    <property type="entry name" value="Bact_2-comp_sensor_kinase"/>
</dbReference>
<feature type="transmembrane region" description="Helical" evidence="1">
    <location>
        <begin position="122"/>
        <end position="146"/>
    </location>
</feature>
<evidence type="ECO:0000313" key="4">
    <source>
        <dbReference type="Proteomes" id="UP001200145"/>
    </source>
</evidence>
<keyword evidence="3" id="KW-0808">Transferase</keyword>
<keyword evidence="3" id="KW-0418">Kinase</keyword>
<dbReference type="RefSeq" id="WP_234865149.1">
    <property type="nucleotide sequence ID" value="NZ_JAKEVY010000002.1"/>
</dbReference>